<reference evidence="1 2" key="1">
    <citation type="submission" date="2014-04" db="EMBL/GenBank/DDBJ databases">
        <title>Aquimarina sp. 22II-S11-z7 Genome Sequencing.</title>
        <authorList>
            <person name="Lai Q."/>
        </authorList>
    </citation>
    <scope>NUCLEOTIDE SEQUENCE [LARGE SCALE GENOMIC DNA]</scope>
    <source>
        <strain evidence="1 2">22II-S11-z7</strain>
    </source>
</reference>
<dbReference type="RefSeq" id="WP_034246761.1">
    <property type="nucleotide sequence ID" value="NZ_AQRA01000012.1"/>
</dbReference>
<dbReference type="Proteomes" id="UP000023541">
    <property type="component" value="Unassembled WGS sequence"/>
</dbReference>
<evidence type="ECO:0000313" key="1">
    <source>
        <dbReference type="EMBL" id="EZH71702.1"/>
    </source>
</evidence>
<protein>
    <recommendedName>
        <fullName evidence="3">Lipoprotein</fullName>
    </recommendedName>
</protein>
<accession>A0A023BNR8</accession>
<dbReference type="STRING" id="1317122.ATO12_05930"/>
<dbReference type="AlphaFoldDB" id="A0A023BNR8"/>
<dbReference type="EMBL" id="AQRA01000012">
    <property type="protein sequence ID" value="EZH71702.1"/>
    <property type="molecule type" value="Genomic_DNA"/>
</dbReference>
<evidence type="ECO:0000313" key="2">
    <source>
        <dbReference type="Proteomes" id="UP000023541"/>
    </source>
</evidence>
<organism evidence="1 2">
    <name type="scientific">Aquimarina atlantica</name>
    <dbReference type="NCBI Taxonomy" id="1317122"/>
    <lineage>
        <taxon>Bacteria</taxon>
        <taxon>Pseudomonadati</taxon>
        <taxon>Bacteroidota</taxon>
        <taxon>Flavobacteriia</taxon>
        <taxon>Flavobacteriales</taxon>
        <taxon>Flavobacteriaceae</taxon>
        <taxon>Aquimarina</taxon>
    </lineage>
</organism>
<name>A0A023BNR8_9FLAO</name>
<comment type="caution">
    <text evidence="1">The sequence shown here is derived from an EMBL/GenBank/DDBJ whole genome shotgun (WGS) entry which is preliminary data.</text>
</comment>
<dbReference type="eggNOG" id="ENOG502ZH81">
    <property type="taxonomic scope" value="Bacteria"/>
</dbReference>
<evidence type="ECO:0008006" key="3">
    <source>
        <dbReference type="Google" id="ProtNLM"/>
    </source>
</evidence>
<keyword evidence="2" id="KW-1185">Reference proteome</keyword>
<dbReference type="PROSITE" id="PS51257">
    <property type="entry name" value="PROKAR_LIPOPROTEIN"/>
    <property type="match status" value="1"/>
</dbReference>
<proteinExistence type="predicted"/>
<sequence>MKKIIFLLFIMTVIISCEKGDVNSIEQETNIESTVESKTNRFSFKDWNEFNDLYTKFSKLSMEELEINSFFSFDRDLEVSPAIQGILNDDSEFELGGKIIWFTNGKFYELDEGEITVQKSSIENLKEVGSVSYTRINPKGETTNNVSDIGAVKRVVVDNQYEFRKQRYVENCGSGNTQGPSPRAFKYVHEVYAEHLNTGGPFEVHSYRIFLRVKLEYNRKRRKWRLSGERREISINLTNNSFLRNHNGPVSSHPSDVNNRSVVFSSACATHQTILLNSVTAPGEIAGAHWDINVNGTITEKMYGDVERNRWRDRINW</sequence>
<dbReference type="OrthoDB" id="1157488at2"/>
<gene>
    <name evidence="1" type="ORF">ATO12_05930</name>
</gene>